<name>A0A653BVK6_CALMS</name>
<gene>
    <name evidence="1" type="ORF">CALMAC_LOCUS4084</name>
</gene>
<reference evidence="1 2" key="1">
    <citation type="submission" date="2019-01" db="EMBL/GenBank/DDBJ databases">
        <authorList>
            <person name="Sayadi A."/>
        </authorList>
    </citation>
    <scope>NUCLEOTIDE SEQUENCE [LARGE SCALE GENOMIC DNA]</scope>
</reference>
<keyword evidence="2" id="KW-1185">Reference proteome</keyword>
<sequence>MVVLLNHLVLLNTTSIESPICLGFVKLCSHR</sequence>
<protein>
    <submittedName>
        <fullName evidence="1">Uncharacterized protein</fullName>
    </submittedName>
</protein>
<dbReference type="Proteomes" id="UP000410492">
    <property type="component" value="Unassembled WGS sequence"/>
</dbReference>
<evidence type="ECO:0000313" key="2">
    <source>
        <dbReference type="Proteomes" id="UP000410492"/>
    </source>
</evidence>
<dbReference type="AlphaFoldDB" id="A0A653BVK6"/>
<dbReference type="EMBL" id="CAACVG010005817">
    <property type="protein sequence ID" value="VEN39599.1"/>
    <property type="molecule type" value="Genomic_DNA"/>
</dbReference>
<evidence type="ECO:0000313" key="1">
    <source>
        <dbReference type="EMBL" id="VEN39599.1"/>
    </source>
</evidence>
<proteinExistence type="predicted"/>
<organism evidence="1 2">
    <name type="scientific">Callosobruchus maculatus</name>
    <name type="common">Southern cowpea weevil</name>
    <name type="synonym">Pulse bruchid</name>
    <dbReference type="NCBI Taxonomy" id="64391"/>
    <lineage>
        <taxon>Eukaryota</taxon>
        <taxon>Metazoa</taxon>
        <taxon>Ecdysozoa</taxon>
        <taxon>Arthropoda</taxon>
        <taxon>Hexapoda</taxon>
        <taxon>Insecta</taxon>
        <taxon>Pterygota</taxon>
        <taxon>Neoptera</taxon>
        <taxon>Endopterygota</taxon>
        <taxon>Coleoptera</taxon>
        <taxon>Polyphaga</taxon>
        <taxon>Cucujiformia</taxon>
        <taxon>Chrysomeloidea</taxon>
        <taxon>Chrysomelidae</taxon>
        <taxon>Bruchinae</taxon>
        <taxon>Bruchini</taxon>
        <taxon>Callosobruchus</taxon>
    </lineage>
</organism>
<accession>A0A653BVK6</accession>